<dbReference type="InterPro" id="IPR023393">
    <property type="entry name" value="START-like_dom_sf"/>
</dbReference>
<accession>A0A1W0A1D4</accession>
<dbReference type="SUPFAM" id="SSF55961">
    <property type="entry name" value="Bet v1-like"/>
    <property type="match status" value="1"/>
</dbReference>
<dbReference type="Gene3D" id="3.30.530.20">
    <property type="match status" value="1"/>
</dbReference>
<dbReference type="CDD" id="cd00065">
    <property type="entry name" value="FYVE_like_SF"/>
    <property type="match status" value="1"/>
</dbReference>
<dbReference type="PANTHER" id="PTHR13510">
    <property type="entry name" value="FYVE-FINGER-CONTAINING RAB5 EFFECTOR PROTEIN RABENOSYN-5-RELATED"/>
    <property type="match status" value="1"/>
</dbReference>
<evidence type="ECO:0008006" key="3">
    <source>
        <dbReference type="Google" id="ProtNLM"/>
    </source>
</evidence>
<dbReference type="EMBL" id="JNBS01000685">
    <property type="protein sequence ID" value="OQS04068.1"/>
    <property type="molecule type" value="Genomic_DNA"/>
</dbReference>
<keyword evidence="2" id="KW-1185">Reference proteome</keyword>
<dbReference type="Proteomes" id="UP000243217">
    <property type="component" value="Unassembled WGS sequence"/>
</dbReference>
<evidence type="ECO:0000313" key="1">
    <source>
        <dbReference type="EMBL" id="OQS04068.1"/>
    </source>
</evidence>
<dbReference type="PANTHER" id="PTHR13510:SF44">
    <property type="entry name" value="RABENOSYN-5"/>
    <property type="match status" value="1"/>
</dbReference>
<reference evidence="1 2" key="1">
    <citation type="journal article" date="2014" name="Genome Biol. Evol.">
        <title>The secreted proteins of Achlya hypogyna and Thraustotheca clavata identify the ancestral oomycete secretome and reveal gene acquisitions by horizontal gene transfer.</title>
        <authorList>
            <person name="Misner I."/>
            <person name="Blouin N."/>
            <person name="Leonard G."/>
            <person name="Richards T.A."/>
            <person name="Lane C.E."/>
        </authorList>
    </citation>
    <scope>NUCLEOTIDE SEQUENCE [LARGE SCALE GENOMIC DNA]</scope>
    <source>
        <strain evidence="1 2">ATCC 34112</strain>
    </source>
</reference>
<comment type="caution">
    <text evidence="1">The sequence shown here is derived from an EMBL/GenBank/DDBJ whole genome shotgun (WGS) entry which is preliminary data.</text>
</comment>
<organism evidence="1 2">
    <name type="scientific">Thraustotheca clavata</name>
    <dbReference type="NCBI Taxonomy" id="74557"/>
    <lineage>
        <taxon>Eukaryota</taxon>
        <taxon>Sar</taxon>
        <taxon>Stramenopiles</taxon>
        <taxon>Oomycota</taxon>
        <taxon>Saprolegniomycetes</taxon>
        <taxon>Saprolegniales</taxon>
        <taxon>Achlyaceae</taxon>
        <taxon>Thraustotheca</taxon>
    </lineage>
</organism>
<dbReference type="AlphaFoldDB" id="A0A1W0A1D4"/>
<gene>
    <name evidence="1" type="ORF">THRCLA_03656</name>
</gene>
<proteinExistence type="predicted"/>
<sequence>MPSGPANALHYPLSNTFFGRFPLQPHRLAAIDQDATELIAQFVSTVLNPDDRSMLWRDIGVHDGAQLYEGDILGLNLTRAGIAPFRGVSRIYGTTIDEVSQLYRFDSREDCIEFVELHQADILHDLMTLYTIRRRLSDAPYKSTYIQWAAASSPLPQVCRDRDFVFIEAQDEIILSSGRRAWVSCQRSIDLDNVPALSDTSLQLMRGEITLSGLLVMETERVGELDVIYHFAADLKGRMAGWARKMLFKRRMLAITSLAESIHKLRFSHQPLKTQQECMWEVPKPASYFKSCALCYSVARFRRHECCQSCTQAVCNKCSRVYQLRRSSVNSQSKARICTSCTTAYRSYALKRHYSVSSPYESTLSSSMVYHNTASPSPMSVVGSTKKNNNSFALRTHATGSYESTRLTSTSQNNYSIAKEKLFADPVSEPTDLSYVHSILHRSEVGNLTLLGDDVASMVEQLEKMVLKEGP</sequence>
<protein>
    <recommendedName>
        <fullName evidence="3">FYVE-type domain-containing protein</fullName>
    </recommendedName>
</protein>
<dbReference type="SUPFAM" id="SSF57903">
    <property type="entry name" value="FYVE/PHD zinc finger"/>
    <property type="match status" value="1"/>
</dbReference>
<name>A0A1W0A1D4_9STRA</name>
<dbReference type="InterPro" id="IPR011011">
    <property type="entry name" value="Znf_FYVE_PHD"/>
</dbReference>
<dbReference type="OrthoDB" id="70302at2759"/>
<dbReference type="InterPro" id="IPR052727">
    <property type="entry name" value="Rab4/Rab5_effector"/>
</dbReference>
<evidence type="ECO:0000313" key="2">
    <source>
        <dbReference type="Proteomes" id="UP000243217"/>
    </source>
</evidence>